<organism evidence="2">
    <name type="scientific">uncultured Caudovirales phage</name>
    <dbReference type="NCBI Taxonomy" id="2100421"/>
    <lineage>
        <taxon>Viruses</taxon>
        <taxon>Duplodnaviria</taxon>
        <taxon>Heunggongvirae</taxon>
        <taxon>Uroviricota</taxon>
        <taxon>Caudoviricetes</taxon>
        <taxon>Peduoviridae</taxon>
        <taxon>Maltschvirus</taxon>
        <taxon>Maltschvirus maltsch</taxon>
    </lineage>
</organism>
<evidence type="ECO:0000313" key="2">
    <source>
        <dbReference type="EMBL" id="CAB4128714.1"/>
    </source>
</evidence>
<sequence length="73" mass="7757">MGFAFAWLLCGIIAAVIGARKGEGILAFVVGCLFGPLGILVTLFSKGNRKTCSACRELIHKHAAICPRCRTHA</sequence>
<gene>
    <name evidence="2" type="ORF">UFOVP114_64</name>
</gene>
<proteinExistence type="predicted"/>
<evidence type="ECO:0008006" key="3">
    <source>
        <dbReference type="Google" id="ProtNLM"/>
    </source>
</evidence>
<accession>A0A6J5L2E0</accession>
<dbReference type="EMBL" id="LR796230">
    <property type="protein sequence ID" value="CAB4128714.1"/>
    <property type="molecule type" value="Genomic_DNA"/>
</dbReference>
<reference evidence="2" key="1">
    <citation type="submission" date="2020-04" db="EMBL/GenBank/DDBJ databases">
        <authorList>
            <person name="Chiriac C."/>
            <person name="Salcher M."/>
            <person name="Ghai R."/>
            <person name="Kavagutti S V."/>
        </authorList>
    </citation>
    <scope>NUCLEOTIDE SEQUENCE</scope>
</reference>
<keyword evidence="1" id="KW-1133">Transmembrane helix</keyword>
<evidence type="ECO:0000256" key="1">
    <source>
        <dbReference type="SAM" id="Phobius"/>
    </source>
</evidence>
<keyword evidence="1" id="KW-0812">Transmembrane</keyword>
<feature type="transmembrane region" description="Helical" evidence="1">
    <location>
        <begin position="25"/>
        <end position="44"/>
    </location>
</feature>
<keyword evidence="1" id="KW-0472">Membrane</keyword>
<protein>
    <recommendedName>
        <fullName evidence="3">Zinc ribbon domain-containing protein</fullName>
    </recommendedName>
</protein>
<name>A0A6J5L2E0_9CAUD</name>